<keyword evidence="1" id="KW-0812">Transmembrane</keyword>
<keyword evidence="1" id="KW-1133">Transmembrane helix</keyword>
<dbReference type="OrthoDB" id="244933at2"/>
<dbReference type="EMBL" id="SODP01000002">
    <property type="protein sequence ID" value="TDW70717.1"/>
    <property type="molecule type" value="Genomic_DNA"/>
</dbReference>
<evidence type="ECO:0000256" key="1">
    <source>
        <dbReference type="SAM" id="Phobius"/>
    </source>
</evidence>
<proteinExistence type="predicted"/>
<evidence type="ECO:0000313" key="2">
    <source>
        <dbReference type="EMBL" id="TDW70717.1"/>
    </source>
</evidence>
<feature type="transmembrane region" description="Helical" evidence="1">
    <location>
        <begin position="92"/>
        <end position="112"/>
    </location>
</feature>
<feature type="transmembrane region" description="Helical" evidence="1">
    <location>
        <begin position="12"/>
        <end position="32"/>
    </location>
</feature>
<evidence type="ECO:0000313" key="3">
    <source>
        <dbReference type="Proteomes" id="UP000295146"/>
    </source>
</evidence>
<feature type="transmembrane region" description="Helical" evidence="1">
    <location>
        <begin position="162"/>
        <end position="185"/>
    </location>
</feature>
<name>A0A4V3GG48_9ACTN</name>
<gene>
    <name evidence="2" type="ORF">EV653_4777</name>
</gene>
<keyword evidence="1" id="KW-0472">Membrane</keyword>
<reference evidence="2 3" key="1">
    <citation type="submission" date="2019-03" db="EMBL/GenBank/DDBJ databases">
        <title>Genomic Encyclopedia of Type Strains, Phase III (KMG-III): the genomes of soil and plant-associated and newly described type strains.</title>
        <authorList>
            <person name="Whitman W."/>
        </authorList>
    </citation>
    <scope>NUCLEOTIDE SEQUENCE [LARGE SCALE GENOMIC DNA]</scope>
    <source>
        <strain evidence="2 3">VKM Ac-2573</strain>
    </source>
</reference>
<dbReference type="Proteomes" id="UP000295146">
    <property type="component" value="Unassembled WGS sequence"/>
</dbReference>
<evidence type="ECO:0008006" key="4">
    <source>
        <dbReference type="Google" id="ProtNLM"/>
    </source>
</evidence>
<comment type="caution">
    <text evidence="2">The sequence shown here is derived from an EMBL/GenBank/DDBJ whole genome shotgun (WGS) entry which is preliminary data.</text>
</comment>
<organism evidence="2 3">
    <name type="scientific">Kribbella pratensis</name>
    <dbReference type="NCBI Taxonomy" id="2512112"/>
    <lineage>
        <taxon>Bacteria</taxon>
        <taxon>Bacillati</taxon>
        <taxon>Actinomycetota</taxon>
        <taxon>Actinomycetes</taxon>
        <taxon>Propionibacteriales</taxon>
        <taxon>Kribbellaceae</taxon>
        <taxon>Kribbella</taxon>
    </lineage>
</organism>
<feature type="transmembrane region" description="Helical" evidence="1">
    <location>
        <begin position="197"/>
        <end position="219"/>
    </location>
</feature>
<keyword evidence="3" id="KW-1185">Reference proteome</keyword>
<protein>
    <recommendedName>
        <fullName evidence="4">YrhK-like protein</fullName>
    </recommendedName>
</protein>
<dbReference type="AlphaFoldDB" id="A0A4V3GG48"/>
<sequence length="232" mass="25557">MTPRPIDLNRVVALLFSIGSALFVLGSVPAYLNAVGQAADSVTYFVGSIFFTSASLAQLVQVQSPAMTEVDAESQYRRAPVRFRAWLPHDRNWLAAVAQFPGTIFFNISTFAALLHNVTAEQQDRRVWRPDFYGSTLFLVASLFAILALGRLFTFRPRSFPWWIAWLNMVGSILFMASAIASFVLHSSDDLISDPVSVGGTLLGALCFLLGAILMLPAWKRAVRAAEKPLKT</sequence>
<feature type="transmembrane region" description="Helical" evidence="1">
    <location>
        <begin position="132"/>
        <end position="150"/>
    </location>
</feature>
<accession>A0A4V3GG48</accession>